<dbReference type="Pfam" id="PF13365">
    <property type="entry name" value="Trypsin_2"/>
    <property type="match status" value="1"/>
</dbReference>
<gene>
    <name evidence="2" type="ORF">HMI01_27190</name>
    <name evidence="3" type="ORF">SAMN05421668_1385</name>
</gene>
<evidence type="ECO:0000256" key="1">
    <source>
        <dbReference type="ARBA" id="ARBA00022825"/>
    </source>
</evidence>
<protein>
    <submittedName>
        <fullName evidence="3">Trypsin-like peptidase domain-containing protein</fullName>
    </submittedName>
</protein>
<dbReference type="InterPro" id="IPR001940">
    <property type="entry name" value="Peptidase_S1C"/>
</dbReference>
<reference evidence="3 4" key="1">
    <citation type="submission" date="2016-10" db="EMBL/GenBank/DDBJ databases">
        <authorList>
            <person name="de Groot N.N."/>
        </authorList>
    </citation>
    <scope>NUCLEOTIDE SEQUENCE [LARGE SCALE GENOMIC DNA]</scope>
    <source>
        <strain evidence="3 4">DSM 17074</strain>
    </source>
</reference>
<keyword evidence="5" id="KW-1185">Reference proteome</keyword>
<reference evidence="2 5" key="2">
    <citation type="submission" date="2019-07" db="EMBL/GenBank/DDBJ databases">
        <title>Whole genome shotgun sequence of Halolactibacillus miurensis NBRC 100873.</title>
        <authorList>
            <person name="Hosoyama A."/>
            <person name="Uohara A."/>
            <person name="Ohji S."/>
            <person name="Ichikawa N."/>
        </authorList>
    </citation>
    <scope>NUCLEOTIDE SEQUENCE [LARGE SCALE GENOMIC DNA]</scope>
    <source>
        <strain evidence="2 5">NBRC 100873</strain>
    </source>
</reference>
<dbReference type="EMBL" id="BJWJ01000047">
    <property type="protein sequence ID" value="GEM05731.1"/>
    <property type="molecule type" value="Genomic_DNA"/>
</dbReference>
<dbReference type="Proteomes" id="UP000199139">
    <property type="component" value="Unassembled WGS sequence"/>
</dbReference>
<dbReference type="RefSeq" id="WP_143103196.1">
    <property type="nucleotide sequence ID" value="NZ_FPAI01000038.1"/>
</dbReference>
<dbReference type="Gene3D" id="2.40.10.120">
    <property type="match status" value="1"/>
</dbReference>
<dbReference type="STRING" id="306541.SAMN05421668_1385"/>
<dbReference type="EMBL" id="FPAI01000038">
    <property type="protein sequence ID" value="SFT06935.1"/>
    <property type="molecule type" value="Genomic_DNA"/>
</dbReference>
<evidence type="ECO:0000313" key="5">
    <source>
        <dbReference type="Proteomes" id="UP000321773"/>
    </source>
</evidence>
<dbReference type="PRINTS" id="PR00834">
    <property type="entry name" value="PROTEASES2C"/>
</dbReference>
<proteinExistence type="predicted"/>
<sequence>MILAGVIAFPSIRAEMNEINHKSLIDKVQEQALSGNIMIMTESRKSDGASYSPSGSGVIFDRIGDKYFALTAHHVIAEAATSGDASLRVLTYDAYTINDFMKSSQYTGLSKYYEQVSTGTIEYYNEQYDLAVISFESADICSVIPISDTEPRYGDVVTTISNPEGERNVISAGKIISRKQKLFKFKGEHIHYPVIKHSAVISEGSSGSAVLNEDLEIIAINLGGNVNLLRQHIKGVAMPLDRIKAFLNEWKYSEGI</sequence>
<dbReference type="PANTHER" id="PTHR43019:SF23">
    <property type="entry name" value="PROTEASE DO-LIKE 5, CHLOROPLASTIC"/>
    <property type="match status" value="1"/>
</dbReference>
<dbReference type="GO" id="GO:0004252">
    <property type="term" value="F:serine-type endopeptidase activity"/>
    <property type="evidence" value="ECO:0007669"/>
    <property type="project" value="InterPro"/>
</dbReference>
<dbReference type="PANTHER" id="PTHR43019">
    <property type="entry name" value="SERINE ENDOPROTEASE DEGS"/>
    <property type="match status" value="1"/>
</dbReference>
<dbReference type="SUPFAM" id="SSF50494">
    <property type="entry name" value="Trypsin-like serine proteases"/>
    <property type="match status" value="1"/>
</dbReference>
<keyword evidence="1" id="KW-0645">Protease</keyword>
<evidence type="ECO:0000313" key="2">
    <source>
        <dbReference type="EMBL" id="GEM05731.1"/>
    </source>
</evidence>
<accession>A0A1I6UZQ9</accession>
<keyword evidence="1" id="KW-0378">Hydrolase</keyword>
<dbReference type="InterPro" id="IPR009003">
    <property type="entry name" value="Peptidase_S1_PA"/>
</dbReference>
<evidence type="ECO:0000313" key="3">
    <source>
        <dbReference type="EMBL" id="SFT06935.1"/>
    </source>
</evidence>
<dbReference type="AlphaFoldDB" id="A0A1I6UZQ9"/>
<organism evidence="3 4">
    <name type="scientific">Halolactibacillus miurensis</name>
    <dbReference type="NCBI Taxonomy" id="306541"/>
    <lineage>
        <taxon>Bacteria</taxon>
        <taxon>Bacillati</taxon>
        <taxon>Bacillota</taxon>
        <taxon>Bacilli</taxon>
        <taxon>Bacillales</taxon>
        <taxon>Bacillaceae</taxon>
        <taxon>Halolactibacillus</taxon>
    </lineage>
</organism>
<dbReference type="Proteomes" id="UP000321773">
    <property type="component" value="Unassembled WGS sequence"/>
</dbReference>
<keyword evidence="1" id="KW-0720">Serine protease</keyword>
<evidence type="ECO:0000313" key="4">
    <source>
        <dbReference type="Proteomes" id="UP000199139"/>
    </source>
</evidence>
<dbReference type="GO" id="GO:0006508">
    <property type="term" value="P:proteolysis"/>
    <property type="evidence" value="ECO:0007669"/>
    <property type="project" value="InterPro"/>
</dbReference>
<name>A0A1I6UZQ9_9BACI</name>